<dbReference type="GO" id="GO:0046872">
    <property type="term" value="F:metal ion binding"/>
    <property type="evidence" value="ECO:0007669"/>
    <property type="project" value="UniProtKB-KW"/>
</dbReference>
<organism evidence="7">
    <name type="scientific">uncultured Caudovirales phage</name>
    <dbReference type="NCBI Taxonomy" id="2100421"/>
    <lineage>
        <taxon>Viruses</taxon>
        <taxon>Duplodnaviria</taxon>
        <taxon>Heunggongvirae</taxon>
        <taxon>Uroviricota</taxon>
        <taxon>Caudoviricetes</taxon>
        <taxon>Peduoviridae</taxon>
        <taxon>Maltschvirus</taxon>
        <taxon>Maltschvirus maltsch</taxon>
    </lineage>
</organism>
<keyword evidence="1" id="KW-0949">S-adenosyl-L-methionine</keyword>
<keyword evidence="3" id="KW-0408">Iron</keyword>
<dbReference type="Gene3D" id="3.20.20.70">
    <property type="entry name" value="Aldolase class I"/>
    <property type="match status" value="1"/>
</dbReference>
<keyword evidence="4" id="KW-0411">Iron-sulfur</keyword>
<evidence type="ECO:0000313" key="6">
    <source>
        <dbReference type="EMBL" id="CAB4170756.1"/>
    </source>
</evidence>
<evidence type="ECO:0000256" key="1">
    <source>
        <dbReference type="ARBA" id="ARBA00022691"/>
    </source>
</evidence>
<sequence length="348" mass="40551">MELIIKPTELCNFKCSFCSSTKLVEDKATTLDLQHVFDFLKRFPNTNTIIVNGGDPLMVKPEYYFAILEYIEEHNLQTTIGLTTNLWAFYKKPEMWTPLFKHPRVGVTTSFQYGFGRKINENRVYTEKDFWNVSDLFLKEIGYRPGFIAVISEENEKHAIKHVELAKKMDVQCKLNYAMASGEQDKPYRLSKIYEMYIEVYEKDLWHWEFNTKQMMTRLNNIANVCPQARNCDDHIRALNPEGDYYSCGAMGDDKEYPINFVKEVKEGGFITPLQNAPELYSLKDECIGCPMFAICNGCKKTIKDLKHHDMVEEHCVHMKQLAPRIIKINSETDYVEATQKIHKNLIS</sequence>
<dbReference type="GO" id="GO:0051536">
    <property type="term" value="F:iron-sulfur cluster binding"/>
    <property type="evidence" value="ECO:0007669"/>
    <property type="project" value="UniProtKB-KW"/>
</dbReference>
<evidence type="ECO:0000313" key="10">
    <source>
        <dbReference type="EMBL" id="CAB5238666.1"/>
    </source>
</evidence>
<dbReference type="InterPro" id="IPR013785">
    <property type="entry name" value="Aldolase_TIM"/>
</dbReference>
<dbReference type="Pfam" id="PF04055">
    <property type="entry name" value="Radical_SAM"/>
    <property type="match status" value="1"/>
</dbReference>
<proteinExistence type="predicted"/>
<protein>
    <submittedName>
        <fullName evidence="7">COG0535 Predicted Fe-S oxidoreductases</fullName>
    </submittedName>
</protein>
<reference evidence="7" key="1">
    <citation type="submission" date="2020-05" db="EMBL/GenBank/DDBJ databases">
        <authorList>
            <person name="Chiriac C."/>
            <person name="Salcher M."/>
            <person name="Ghai R."/>
            <person name="Kavagutti S V."/>
        </authorList>
    </citation>
    <scope>NUCLEOTIDE SEQUENCE</scope>
</reference>
<dbReference type="PANTHER" id="PTHR11228:SF7">
    <property type="entry name" value="PQQA PEPTIDE CYCLASE"/>
    <property type="match status" value="1"/>
</dbReference>
<accession>A0A6J5QI79</accession>
<dbReference type="EMBL" id="LR797272">
    <property type="protein sequence ID" value="CAB4198659.1"/>
    <property type="molecule type" value="Genomic_DNA"/>
</dbReference>
<dbReference type="PANTHER" id="PTHR11228">
    <property type="entry name" value="RADICAL SAM DOMAIN PROTEIN"/>
    <property type="match status" value="1"/>
</dbReference>
<feature type="domain" description="Radical SAM core" evidence="5">
    <location>
        <begin position="1"/>
        <end position="233"/>
    </location>
</feature>
<evidence type="ECO:0000256" key="2">
    <source>
        <dbReference type="ARBA" id="ARBA00022723"/>
    </source>
</evidence>
<dbReference type="SUPFAM" id="SSF102114">
    <property type="entry name" value="Radical SAM enzymes"/>
    <property type="match status" value="1"/>
</dbReference>
<dbReference type="PROSITE" id="PS51918">
    <property type="entry name" value="RADICAL_SAM"/>
    <property type="match status" value="1"/>
</dbReference>
<keyword evidence="2" id="KW-0479">Metal-binding</keyword>
<evidence type="ECO:0000313" key="9">
    <source>
        <dbReference type="EMBL" id="CAB4211553.1"/>
    </source>
</evidence>
<dbReference type="EMBL" id="LR796861">
    <property type="protein sequence ID" value="CAB4170756.1"/>
    <property type="molecule type" value="Genomic_DNA"/>
</dbReference>
<dbReference type="EMBL" id="LR798454">
    <property type="protein sequence ID" value="CAB5238666.1"/>
    <property type="molecule type" value="Genomic_DNA"/>
</dbReference>
<dbReference type="SFLD" id="SFLDS00029">
    <property type="entry name" value="Radical_SAM"/>
    <property type="match status" value="1"/>
</dbReference>
<evidence type="ECO:0000259" key="5">
    <source>
        <dbReference type="PROSITE" id="PS51918"/>
    </source>
</evidence>
<dbReference type="InterPro" id="IPR058240">
    <property type="entry name" value="rSAM_sf"/>
</dbReference>
<name>A0A6J5QI79_9CAUD</name>
<dbReference type="EMBL" id="LR797375">
    <property type="protein sequence ID" value="CAB4211553.1"/>
    <property type="molecule type" value="Genomic_DNA"/>
</dbReference>
<evidence type="ECO:0000256" key="4">
    <source>
        <dbReference type="ARBA" id="ARBA00023014"/>
    </source>
</evidence>
<dbReference type="InterPro" id="IPR050377">
    <property type="entry name" value="Radical_SAM_PqqE_MftC-like"/>
</dbReference>
<dbReference type="InterPro" id="IPR007197">
    <property type="entry name" value="rSAM"/>
</dbReference>
<evidence type="ECO:0000313" key="7">
    <source>
        <dbReference type="EMBL" id="CAB4182097.1"/>
    </source>
</evidence>
<gene>
    <name evidence="7" type="ORF">UFOVP1066_138</name>
    <name evidence="8" type="ORF">UFOVP1315_199</name>
    <name evidence="9" type="ORF">UFOVP1421_160</name>
    <name evidence="10" type="ORF">UFOVP1525_170</name>
    <name evidence="6" type="ORF">UFOVP909_133</name>
</gene>
<evidence type="ECO:0000256" key="3">
    <source>
        <dbReference type="ARBA" id="ARBA00023004"/>
    </source>
</evidence>
<dbReference type="SFLD" id="SFLDG01067">
    <property type="entry name" value="SPASM/twitch_domain_containing"/>
    <property type="match status" value="1"/>
</dbReference>
<dbReference type="EMBL" id="LR797019">
    <property type="protein sequence ID" value="CAB4182097.1"/>
    <property type="molecule type" value="Genomic_DNA"/>
</dbReference>
<dbReference type="GO" id="GO:0003824">
    <property type="term" value="F:catalytic activity"/>
    <property type="evidence" value="ECO:0007669"/>
    <property type="project" value="InterPro"/>
</dbReference>
<evidence type="ECO:0000313" key="8">
    <source>
        <dbReference type="EMBL" id="CAB4198659.1"/>
    </source>
</evidence>